<dbReference type="AlphaFoldDB" id="A0ABD3D991"/>
<keyword evidence="4" id="KW-1185">Reference proteome</keyword>
<dbReference type="Pfam" id="PF01466">
    <property type="entry name" value="Skp1"/>
    <property type="match status" value="1"/>
</dbReference>
<dbReference type="InterPro" id="IPR036296">
    <property type="entry name" value="SKP1-like_dim_sf"/>
</dbReference>
<accession>A0ABD3D991</accession>
<dbReference type="Gene3D" id="3.30.710.10">
    <property type="entry name" value="Potassium Channel Kv1.1, Chain A"/>
    <property type="match status" value="1"/>
</dbReference>
<evidence type="ECO:0000313" key="4">
    <source>
        <dbReference type="Proteomes" id="UP001632038"/>
    </source>
</evidence>
<evidence type="ECO:0000313" key="3">
    <source>
        <dbReference type="EMBL" id="KAL3638429.1"/>
    </source>
</evidence>
<dbReference type="SUPFAM" id="SSF81382">
    <property type="entry name" value="Skp1 dimerisation domain-like"/>
    <property type="match status" value="1"/>
</dbReference>
<feature type="domain" description="SKP1 component dimerisation" evidence="2">
    <location>
        <begin position="29"/>
        <end position="52"/>
    </location>
</feature>
<dbReference type="EMBL" id="JAVIJP010000019">
    <property type="protein sequence ID" value="KAL3638429.1"/>
    <property type="molecule type" value="Genomic_DNA"/>
</dbReference>
<gene>
    <name evidence="3" type="ORF">CASFOL_017800</name>
</gene>
<comment type="caution">
    <text evidence="3">The sequence shown here is derived from an EMBL/GenBank/DDBJ whole genome shotgun (WGS) entry which is preliminary data.</text>
</comment>
<comment type="pathway">
    <text evidence="1">Protein modification; protein ubiquitination.</text>
</comment>
<dbReference type="Proteomes" id="UP001632038">
    <property type="component" value="Unassembled WGS sequence"/>
</dbReference>
<organism evidence="3 4">
    <name type="scientific">Castilleja foliolosa</name>
    <dbReference type="NCBI Taxonomy" id="1961234"/>
    <lineage>
        <taxon>Eukaryota</taxon>
        <taxon>Viridiplantae</taxon>
        <taxon>Streptophyta</taxon>
        <taxon>Embryophyta</taxon>
        <taxon>Tracheophyta</taxon>
        <taxon>Spermatophyta</taxon>
        <taxon>Magnoliopsida</taxon>
        <taxon>eudicotyledons</taxon>
        <taxon>Gunneridae</taxon>
        <taxon>Pentapetalae</taxon>
        <taxon>asterids</taxon>
        <taxon>lamiids</taxon>
        <taxon>Lamiales</taxon>
        <taxon>Orobanchaceae</taxon>
        <taxon>Pedicularideae</taxon>
        <taxon>Castillejinae</taxon>
        <taxon>Castilleja</taxon>
    </lineage>
</organism>
<protein>
    <recommendedName>
        <fullName evidence="2">SKP1 component dimerisation domain-containing protein</fullName>
    </recommendedName>
</protein>
<proteinExistence type="predicted"/>
<evidence type="ECO:0000256" key="1">
    <source>
        <dbReference type="ARBA" id="ARBA00004906"/>
    </source>
</evidence>
<evidence type="ECO:0000259" key="2">
    <source>
        <dbReference type="Pfam" id="PF01466"/>
    </source>
</evidence>
<name>A0ABD3D991_9LAMI</name>
<sequence>MGQECKHWCISDDNPSSTPVSLFGLNITSLLDLTTHAVADMIQGKTPEEVRKVRC</sequence>
<reference evidence="4" key="1">
    <citation type="journal article" date="2024" name="IScience">
        <title>Strigolactones Initiate the Formation of Haustorium-like Structures in Castilleja.</title>
        <authorList>
            <person name="Buerger M."/>
            <person name="Peterson D."/>
            <person name="Chory J."/>
        </authorList>
    </citation>
    <scope>NUCLEOTIDE SEQUENCE [LARGE SCALE GENOMIC DNA]</scope>
</reference>
<dbReference type="InterPro" id="IPR016072">
    <property type="entry name" value="Skp1_comp_dimer"/>
</dbReference>
<dbReference type="InterPro" id="IPR011333">
    <property type="entry name" value="SKP1/BTB/POZ_sf"/>
</dbReference>